<reference evidence="1" key="1">
    <citation type="submission" date="2020-05" db="EMBL/GenBank/DDBJ databases">
        <authorList>
            <person name="Chiriac C."/>
            <person name="Salcher M."/>
            <person name="Ghai R."/>
            <person name="Kavagutti S V."/>
        </authorList>
    </citation>
    <scope>NUCLEOTIDE SEQUENCE</scope>
</reference>
<sequence>MSDDKLSIKNEMAQFDRKNRNFYDSLNDEEKKKFSPFLMIRYGSTVAGSVDLQAYYLMSCNENLNKNFFDINTTQHKKLQWLMATTVSPGMGNQYHQWIAPKKKGAGDNKAVKFLNEIYPHLKDDDIKLLVELNDKDDLKRMARELGWDDKRIKSDL</sequence>
<name>A0A6J7WK92_9CAUD</name>
<organism evidence="1">
    <name type="scientific">uncultured Caudovirales phage</name>
    <dbReference type="NCBI Taxonomy" id="2100421"/>
    <lineage>
        <taxon>Viruses</taxon>
        <taxon>Duplodnaviria</taxon>
        <taxon>Heunggongvirae</taxon>
        <taxon>Uroviricota</taxon>
        <taxon>Caudoviricetes</taxon>
        <taxon>Peduoviridae</taxon>
        <taxon>Maltschvirus</taxon>
        <taxon>Maltschvirus maltsch</taxon>
    </lineage>
</organism>
<accession>A0A6J7WK92</accession>
<dbReference type="EMBL" id="LR798243">
    <property type="protein sequence ID" value="CAB5214647.1"/>
    <property type="molecule type" value="Genomic_DNA"/>
</dbReference>
<gene>
    <name evidence="1" type="ORF">UFOVP190_202</name>
</gene>
<evidence type="ECO:0000313" key="1">
    <source>
        <dbReference type="EMBL" id="CAB5214647.1"/>
    </source>
</evidence>
<proteinExistence type="predicted"/>
<protein>
    <submittedName>
        <fullName evidence="1">Uncharacterized protein</fullName>
    </submittedName>
</protein>